<dbReference type="AlphaFoldDB" id="A0A194W3I3"/>
<dbReference type="SMR" id="A0A194W3I3"/>
<reference evidence="3" key="1">
    <citation type="submission" date="2014-12" db="EMBL/GenBank/DDBJ databases">
        <title>Genome Sequence of Valsa Canker Pathogens Uncovers a Specific Adaption of Colonization on Woody Bark.</title>
        <authorList>
            <person name="Yin Z."/>
            <person name="Liu H."/>
            <person name="Gao X."/>
            <person name="Li Z."/>
            <person name="Song N."/>
            <person name="Ke X."/>
            <person name="Dai Q."/>
            <person name="Wu Y."/>
            <person name="Sun Y."/>
            <person name="Xu J.-R."/>
            <person name="Kang Z.K."/>
            <person name="Wang L."/>
            <person name="Huang L."/>
        </authorList>
    </citation>
    <scope>NUCLEOTIDE SEQUENCE [LARGE SCALE GENOMIC DNA]</scope>
    <source>
        <strain evidence="3">03-8</strain>
    </source>
</reference>
<gene>
    <name evidence="3" type="ORF">VM1G_07078</name>
</gene>
<proteinExistence type="predicted"/>
<evidence type="ECO:0000313" key="3">
    <source>
        <dbReference type="EMBL" id="KUI71091.1"/>
    </source>
</evidence>
<keyword evidence="2" id="KW-0812">Transmembrane</keyword>
<dbReference type="Proteomes" id="UP000078559">
    <property type="component" value="Chromosome 7"/>
</dbReference>
<keyword evidence="4" id="KW-1185">Reference proteome</keyword>
<feature type="transmembrane region" description="Helical" evidence="2">
    <location>
        <begin position="224"/>
        <end position="250"/>
    </location>
</feature>
<feature type="region of interest" description="Disordered" evidence="1">
    <location>
        <begin position="296"/>
        <end position="319"/>
    </location>
</feature>
<dbReference type="OrthoDB" id="4497263at2759"/>
<keyword evidence="2" id="KW-0472">Membrane</keyword>
<sequence length="319" mass="33236">MATTPFLTTVGGTATSLVPLPTAWTSAGADCGEAIYQQIGGNFLAWDPWYVHYINGDLSTCWPPQASSWWNQDYSPSTSLGPTFVCPSAYHPAYTSSVDSQTTKTICCPSGYNLFVADFDRTIFPSQCTSTLTAGATLNWEKIYYQSAVGDTWSTTSTTVQSDILTIFGIPVNGFNVVATSTTTSSAGPTDINSGTSSSSAHTTTTASSSVPSSSSSSSSSTSIVGVAVGASVGAVVGVLLVALGAFLIWRRRRRGGSASRGTKGPGSALAMTAETNHHPVRGYYAPAAIELKGSHPGAHELSTQTVHELPSGREGNYQ</sequence>
<name>A0A194W3I3_CYTMA</name>
<feature type="region of interest" description="Disordered" evidence="1">
    <location>
        <begin position="183"/>
        <end position="220"/>
    </location>
</feature>
<protein>
    <submittedName>
        <fullName evidence="3">Uncharacterized protein</fullName>
    </submittedName>
</protein>
<evidence type="ECO:0000313" key="4">
    <source>
        <dbReference type="Proteomes" id="UP000078559"/>
    </source>
</evidence>
<dbReference type="EMBL" id="CM003104">
    <property type="protein sequence ID" value="KUI71091.1"/>
    <property type="molecule type" value="Genomic_DNA"/>
</dbReference>
<evidence type="ECO:0000256" key="1">
    <source>
        <dbReference type="SAM" id="MobiDB-lite"/>
    </source>
</evidence>
<evidence type="ECO:0000256" key="2">
    <source>
        <dbReference type="SAM" id="Phobius"/>
    </source>
</evidence>
<organism evidence="3 4">
    <name type="scientific">Cytospora mali</name>
    <name type="common">Apple Valsa canker fungus</name>
    <name type="synonym">Valsa mali</name>
    <dbReference type="NCBI Taxonomy" id="578113"/>
    <lineage>
        <taxon>Eukaryota</taxon>
        <taxon>Fungi</taxon>
        <taxon>Dikarya</taxon>
        <taxon>Ascomycota</taxon>
        <taxon>Pezizomycotina</taxon>
        <taxon>Sordariomycetes</taxon>
        <taxon>Sordariomycetidae</taxon>
        <taxon>Diaporthales</taxon>
        <taxon>Cytosporaceae</taxon>
        <taxon>Cytospora</taxon>
    </lineage>
</organism>
<keyword evidence="2" id="KW-1133">Transmembrane helix</keyword>
<feature type="compositionally biased region" description="Low complexity" evidence="1">
    <location>
        <begin position="194"/>
        <end position="220"/>
    </location>
</feature>
<accession>A0A194W3I3</accession>